<keyword evidence="3" id="KW-0804">Transcription</keyword>
<dbReference type="EMBL" id="BLJN01000002">
    <property type="protein sequence ID" value="GFE79865.1"/>
    <property type="molecule type" value="Genomic_DNA"/>
</dbReference>
<dbReference type="InterPro" id="IPR009057">
    <property type="entry name" value="Homeodomain-like_sf"/>
</dbReference>
<evidence type="ECO:0000313" key="6">
    <source>
        <dbReference type="Proteomes" id="UP000445000"/>
    </source>
</evidence>
<dbReference type="GO" id="GO:0003700">
    <property type="term" value="F:DNA-binding transcription factor activity"/>
    <property type="evidence" value="ECO:0007669"/>
    <property type="project" value="InterPro"/>
</dbReference>
<dbReference type="PANTHER" id="PTHR47894">
    <property type="entry name" value="HTH-TYPE TRANSCRIPTIONAL REGULATOR GADX"/>
    <property type="match status" value="1"/>
</dbReference>
<evidence type="ECO:0000256" key="1">
    <source>
        <dbReference type="ARBA" id="ARBA00023015"/>
    </source>
</evidence>
<organism evidence="5 6">
    <name type="scientific">Steroidobacter agaridevorans</name>
    <dbReference type="NCBI Taxonomy" id="2695856"/>
    <lineage>
        <taxon>Bacteria</taxon>
        <taxon>Pseudomonadati</taxon>
        <taxon>Pseudomonadota</taxon>
        <taxon>Gammaproteobacteria</taxon>
        <taxon>Steroidobacterales</taxon>
        <taxon>Steroidobacteraceae</taxon>
        <taxon>Steroidobacter</taxon>
    </lineage>
</organism>
<accession>A0A829Y9Z9</accession>
<dbReference type="GO" id="GO:0005829">
    <property type="term" value="C:cytosol"/>
    <property type="evidence" value="ECO:0007669"/>
    <property type="project" value="TreeGrafter"/>
</dbReference>
<sequence>MDRKLDAAADSETPDQGTAMVRVDALRKFTDVVTKLGGDPKSLLAKVQIDPAILNHRHAVMPYRSLVLILEHAAAELRCPDFGMRLATTQGGIKVLGPLEFAMRNSRTLREAFHYCAEHVHVYSTASQMRIRRDLVPDALFFQLEISVARLPPHPQSVERALKLTQDISIEITHGRVRPREVWMAHQPLSSPAKYREYFGADVRFGQPMNGLVFTEADLDVEIPNPDAQIYELSTDFIEQRFPSADAVLAPRVQTIVERLLAEGDCTHASVATLLGMHPRTLQRRLRLEGKSVESIKDGVRRDIALRHLKQSTLPLSRIAKLLGYSETSALSRSCYRWFGLSPRQLRSGATPEGGEEQTKESA</sequence>
<dbReference type="RefSeq" id="WP_161811621.1">
    <property type="nucleotide sequence ID" value="NZ_BLJN01000002.1"/>
</dbReference>
<protein>
    <submittedName>
        <fullName evidence="5">HTH-type transcriptional regulator VirS</fullName>
    </submittedName>
</protein>
<dbReference type="SMART" id="SM00342">
    <property type="entry name" value="HTH_ARAC"/>
    <property type="match status" value="1"/>
</dbReference>
<comment type="caution">
    <text evidence="5">The sequence shown here is derived from an EMBL/GenBank/DDBJ whole genome shotgun (WGS) entry which is preliminary data.</text>
</comment>
<dbReference type="InterPro" id="IPR018060">
    <property type="entry name" value="HTH_AraC"/>
</dbReference>
<evidence type="ECO:0000313" key="5">
    <source>
        <dbReference type="EMBL" id="GFE79865.1"/>
    </source>
</evidence>
<evidence type="ECO:0000256" key="3">
    <source>
        <dbReference type="ARBA" id="ARBA00023163"/>
    </source>
</evidence>
<gene>
    <name evidence="5" type="primary">virS_3</name>
    <name evidence="5" type="ORF">GCM10011487_18650</name>
</gene>
<dbReference type="Pfam" id="PF12833">
    <property type="entry name" value="HTH_18"/>
    <property type="match status" value="1"/>
</dbReference>
<dbReference type="Pfam" id="PF12625">
    <property type="entry name" value="Arabinose_bd"/>
    <property type="match status" value="1"/>
</dbReference>
<keyword evidence="2" id="KW-0238">DNA-binding</keyword>
<proteinExistence type="predicted"/>
<dbReference type="PANTHER" id="PTHR47894:SF4">
    <property type="entry name" value="HTH-TYPE TRANSCRIPTIONAL REGULATOR GADX"/>
    <property type="match status" value="1"/>
</dbReference>
<dbReference type="Proteomes" id="UP000445000">
    <property type="component" value="Unassembled WGS sequence"/>
</dbReference>
<evidence type="ECO:0000259" key="4">
    <source>
        <dbReference type="PROSITE" id="PS01124"/>
    </source>
</evidence>
<feature type="domain" description="HTH araC/xylS-type" evidence="4">
    <location>
        <begin position="251"/>
        <end position="349"/>
    </location>
</feature>
<reference evidence="6" key="1">
    <citation type="submission" date="2020-01" db="EMBL/GenBank/DDBJ databases">
        <title>'Steroidobacter agaridevorans' sp. nov., agar-degrading bacteria isolated from rhizosphere soils.</title>
        <authorList>
            <person name="Ikenaga M."/>
            <person name="Kataoka M."/>
            <person name="Murouchi A."/>
            <person name="Katsuragi S."/>
            <person name="Sakai M."/>
        </authorList>
    </citation>
    <scope>NUCLEOTIDE SEQUENCE [LARGE SCALE GENOMIC DNA]</scope>
    <source>
        <strain evidence="6">YU21-B</strain>
    </source>
</reference>
<keyword evidence="1" id="KW-0805">Transcription regulation</keyword>
<dbReference type="AlphaFoldDB" id="A0A829Y9Z9"/>
<evidence type="ECO:0000256" key="2">
    <source>
        <dbReference type="ARBA" id="ARBA00023125"/>
    </source>
</evidence>
<dbReference type="Gene3D" id="1.10.10.60">
    <property type="entry name" value="Homeodomain-like"/>
    <property type="match status" value="1"/>
</dbReference>
<dbReference type="GO" id="GO:0000976">
    <property type="term" value="F:transcription cis-regulatory region binding"/>
    <property type="evidence" value="ECO:0007669"/>
    <property type="project" value="TreeGrafter"/>
</dbReference>
<keyword evidence="6" id="KW-1185">Reference proteome</keyword>
<dbReference type="SUPFAM" id="SSF46689">
    <property type="entry name" value="Homeodomain-like"/>
    <property type="match status" value="1"/>
</dbReference>
<dbReference type="PROSITE" id="PS01124">
    <property type="entry name" value="HTH_ARAC_FAMILY_2"/>
    <property type="match status" value="1"/>
</dbReference>
<dbReference type="InterPro" id="IPR032687">
    <property type="entry name" value="AraC-type_N"/>
</dbReference>
<name>A0A829Y9Z9_9GAMM</name>